<dbReference type="Proteomes" id="UP001237642">
    <property type="component" value="Unassembled WGS sequence"/>
</dbReference>
<name>A0AAD8MII9_9APIA</name>
<reference evidence="2" key="2">
    <citation type="submission" date="2023-05" db="EMBL/GenBank/DDBJ databases">
        <authorList>
            <person name="Schelkunov M.I."/>
        </authorList>
    </citation>
    <scope>NUCLEOTIDE SEQUENCE</scope>
    <source>
        <strain evidence="2">Hsosn_3</strain>
        <tissue evidence="2">Leaf</tissue>
    </source>
</reference>
<comment type="caution">
    <text evidence="2">The sequence shown here is derived from an EMBL/GenBank/DDBJ whole genome shotgun (WGS) entry which is preliminary data.</text>
</comment>
<protein>
    <submittedName>
        <fullName evidence="2">Uncharacterized protein</fullName>
    </submittedName>
</protein>
<feature type="region of interest" description="Disordered" evidence="1">
    <location>
        <begin position="110"/>
        <end position="157"/>
    </location>
</feature>
<reference evidence="2" key="1">
    <citation type="submission" date="2023-02" db="EMBL/GenBank/DDBJ databases">
        <title>Genome of toxic invasive species Heracleum sosnowskyi carries increased number of genes despite the absence of recent whole-genome duplications.</title>
        <authorList>
            <person name="Schelkunov M."/>
            <person name="Shtratnikova V."/>
            <person name="Makarenko M."/>
            <person name="Klepikova A."/>
            <person name="Omelchenko D."/>
            <person name="Novikova G."/>
            <person name="Obukhova E."/>
            <person name="Bogdanov V."/>
            <person name="Penin A."/>
            <person name="Logacheva M."/>
        </authorList>
    </citation>
    <scope>NUCLEOTIDE SEQUENCE</scope>
    <source>
        <strain evidence="2">Hsosn_3</strain>
        <tissue evidence="2">Leaf</tissue>
    </source>
</reference>
<organism evidence="2 3">
    <name type="scientific">Heracleum sosnowskyi</name>
    <dbReference type="NCBI Taxonomy" id="360622"/>
    <lineage>
        <taxon>Eukaryota</taxon>
        <taxon>Viridiplantae</taxon>
        <taxon>Streptophyta</taxon>
        <taxon>Embryophyta</taxon>
        <taxon>Tracheophyta</taxon>
        <taxon>Spermatophyta</taxon>
        <taxon>Magnoliopsida</taxon>
        <taxon>eudicotyledons</taxon>
        <taxon>Gunneridae</taxon>
        <taxon>Pentapetalae</taxon>
        <taxon>asterids</taxon>
        <taxon>campanulids</taxon>
        <taxon>Apiales</taxon>
        <taxon>Apiaceae</taxon>
        <taxon>Apioideae</taxon>
        <taxon>apioid superclade</taxon>
        <taxon>Tordylieae</taxon>
        <taxon>Tordyliinae</taxon>
        <taxon>Heracleum</taxon>
    </lineage>
</organism>
<dbReference type="AlphaFoldDB" id="A0AAD8MII9"/>
<evidence type="ECO:0000313" key="3">
    <source>
        <dbReference type="Proteomes" id="UP001237642"/>
    </source>
</evidence>
<gene>
    <name evidence="2" type="ORF">POM88_030834</name>
</gene>
<dbReference type="EMBL" id="JAUIZM010000007">
    <property type="protein sequence ID" value="KAK1374641.1"/>
    <property type="molecule type" value="Genomic_DNA"/>
</dbReference>
<evidence type="ECO:0000256" key="1">
    <source>
        <dbReference type="SAM" id="MobiDB-lite"/>
    </source>
</evidence>
<sequence length="157" mass="17039">MASVYCSINPARVPVSPVTAPIYNNVKVQSTVVTKRAEDLPIQLKGKEMQKEQASKSLTSVSRRNMAMQLAIASLAVITTISPDPAEARVVKPEVKRKIFEKLKMLREKAGLSNPITENEEKTSPPVEEEKQKALTPPPISPFSIPASDSVVEASAS</sequence>
<proteinExistence type="predicted"/>
<keyword evidence="3" id="KW-1185">Reference proteome</keyword>
<accession>A0AAD8MII9</accession>
<evidence type="ECO:0000313" key="2">
    <source>
        <dbReference type="EMBL" id="KAK1374641.1"/>
    </source>
</evidence>
<feature type="compositionally biased region" description="Basic and acidic residues" evidence="1">
    <location>
        <begin position="119"/>
        <end position="133"/>
    </location>
</feature>